<dbReference type="EMBL" id="JAAIJR010000071">
    <property type="protein sequence ID" value="NEX21838.1"/>
    <property type="molecule type" value="Genomic_DNA"/>
</dbReference>
<dbReference type="AlphaFoldDB" id="A0A6P1DUS6"/>
<accession>A0A6P1DUS6</accession>
<evidence type="ECO:0000313" key="2">
    <source>
        <dbReference type="Proteomes" id="UP000471640"/>
    </source>
</evidence>
<reference evidence="1 2" key="2">
    <citation type="submission" date="2020-02" db="EMBL/GenBank/DDBJ databases">
        <title>Genome sequences of Thiorhodococcus mannitoliphagus and Thiorhodococcus minor, purple sulfur photosynthetic bacteria in the gammaproteobacterial family, Chromatiaceae.</title>
        <authorList>
            <person name="Aviles F.A."/>
            <person name="Meyer T.E."/>
            <person name="Kyndt J.A."/>
        </authorList>
    </citation>
    <scope>NUCLEOTIDE SEQUENCE [LARGE SCALE GENOMIC DNA]</scope>
    <source>
        <strain evidence="1 2">DSM 18266</strain>
    </source>
</reference>
<reference evidence="2" key="1">
    <citation type="journal article" date="2020" name="Microbiol. Resour. Announc.">
        <title>Draft Genome Sequences of Thiorhodococcus mannitoliphagus and Thiorhodococcus minor, Purple Sulfur Photosynthetic Bacteria in the Gammaproteobacterial Family Chromatiaceae.</title>
        <authorList>
            <person name="Aviles F.A."/>
            <person name="Meyer T.E."/>
            <person name="Kyndt J.A."/>
        </authorList>
    </citation>
    <scope>NUCLEOTIDE SEQUENCE [LARGE SCALE GENOMIC DNA]</scope>
    <source>
        <strain evidence="2">DSM 18266</strain>
    </source>
</reference>
<gene>
    <name evidence="1" type="ORF">G3480_16240</name>
</gene>
<sequence>MHIASAEKQRRCVDKIFAQHAHQAETILRIAYRAHWKCSNGAVWPSLWVTLGPAATEARRYARPTSIEVQLISQERIQMSEDKYYDIAHKQLKNILRLYRMNEHENPIMLYDLQEDRIYAYHYDGFKNEFESKNSRIALERQYRKALANNEVVVFVRDNEERKLVSYSFGRDSVLA</sequence>
<evidence type="ECO:0000313" key="1">
    <source>
        <dbReference type="EMBL" id="NEX21838.1"/>
    </source>
</evidence>
<keyword evidence="2" id="KW-1185">Reference proteome</keyword>
<comment type="caution">
    <text evidence="1">The sequence shown here is derived from an EMBL/GenBank/DDBJ whole genome shotgun (WGS) entry which is preliminary data.</text>
</comment>
<dbReference type="RefSeq" id="WP_164654941.1">
    <property type="nucleotide sequence ID" value="NZ_JAAIJR010000071.1"/>
</dbReference>
<dbReference type="Proteomes" id="UP000471640">
    <property type="component" value="Unassembled WGS sequence"/>
</dbReference>
<organism evidence="1 2">
    <name type="scientific">Thiorhodococcus mannitoliphagus</name>
    <dbReference type="NCBI Taxonomy" id="329406"/>
    <lineage>
        <taxon>Bacteria</taxon>
        <taxon>Pseudomonadati</taxon>
        <taxon>Pseudomonadota</taxon>
        <taxon>Gammaproteobacteria</taxon>
        <taxon>Chromatiales</taxon>
        <taxon>Chromatiaceae</taxon>
        <taxon>Thiorhodococcus</taxon>
    </lineage>
</organism>
<protein>
    <submittedName>
        <fullName evidence="1">Uncharacterized protein</fullName>
    </submittedName>
</protein>
<name>A0A6P1DUS6_9GAMM</name>
<proteinExistence type="predicted"/>